<evidence type="ECO:0000256" key="11">
    <source>
        <dbReference type="SAM" id="MobiDB-lite"/>
    </source>
</evidence>
<dbReference type="EnsemblFungi" id="PTTG_27809-t43_1">
    <property type="protein sequence ID" value="PTTG_27809-t43_1-p1"/>
    <property type="gene ID" value="PTTG_27809"/>
</dbReference>
<evidence type="ECO:0000256" key="1">
    <source>
        <dbReference type="ARBA" id="ARBA00004167"/>
    </source>
</evidence>
<dbReference type="OrthoDB" id="8062037at2759"/>
<evidence type="ECO:0000256" key="7">
    <source>
        <dbReference type="ARBA" id="ARBA00022833"/>
    </source>
</evidence>
<dbReference type="STRING" id="630390.A0A180GGV7"/>
<evidence type="ECO:0000313" key="16">
    <source>
        <dbReference type="Proteomes" id="UP000005240"/>
    </source>
</evidence>
<dbReference type="Proteomes" id="UP000005240">
    <property type="component" value="Unassembled WGS sequence"/>
</dbReference>
<evidence type="ECO:0000256" key="6">
    <source>
        <dbReference type="ARBA" id="ARBA00022771"/>
    </source>
</evidence>
<evidence type="ECO:0000256" key="10">
    <source>
        <dbReference type="PROSITE-ProRule" id="PRU00175"/>
    </source>
</evidence>
<keyword evidence="16" id="KW-1185">Reference proteome</keyword>
<feature type="region of interest" description="Disordered" evidence="11">
    <location>
        <begin position="1"/>
        <end position="25"/>
    </location>
</feature>
<keyword evidence="6 10" id="KW-0863">Zinc-finger</keyword>
<keyword evidence="9 12" id="KW-0472">Membrane</keyword>
<keyword evidence="4 12" id="KW-0812">Transmembrane</keyword>
<dbReference type="InterPro" id="IPR017907">
    <property type="entry name" value="Znf_RING_CS"/>
</dbReference>
<dbReference type="InterPro" id="IPR013083">
    <property type="entry name" value="Znf_RING/FYVE/PHD"/>
</dbReference>
<organism evidence="14">
    <name type="scientific">Puccinia triticina (isolate 1-1 / race 1 (BBBD))</name>
    <name type="common">Brown leaf rust fungus</name>
    <dbReference type="NCBI Taxonomy" id="630390"/>
    <lineage>
        <taxon>Eukaryota</taxon>
        <taxon>Fungi</taxon>
        <taxon>Dikarya</taxon>
        <taxon>Basidiomycota</taxon>
        <taxon>Pucciniomycotina</taxon>
        <taxon>Pucciniomycetes</taxon>
        <taxon>Pucciniales</taxon>
        <taxon>Pucciniaceae</taxon>
        <taxon>Puccinia</taxon>
    </lineage>
</organism>
<keyword evidence="7" id="KW-0862">Zinc</keyword>
<comment type="subcellular location">
    <subcellularLocation>
        <location evidence="1">Membrane</location>
        <topology evidence="1">Single-pass membrane protein</topology>
    </subcellularLocation>
</comment>
<dbReference type="InterPro" id="IPR001841">
    <property type="entry name" value="Znf_RING"/>
</dbReference>
<accession>A0A180GGV7</accession>
<dbReference type="GO" id="GO:0016020">
    <property type="term" value="C:membrane"/>
    <property type="evidence" value="ECO:0007669"/>
    <property type="project" value="UniProtKB-SubCell"/>
</dbReference>
<dbReference type="PROSITE" id="PS00518">
    <property type="entry name" value="ZF_RING_1"/>
    <property type="match status" value="1"/>
</dbReference>
<dbReference type="InterPro" id="IPR044600">
    <property type="entry name" value="ATL1/ATL16-like"/>
</dbReference>
<reference evidence="15 16" key="3">
    <citation type="journal article" date="2017" name="G3 (Bethesda)">
        <title>Comparative analysis highlights variable genome content of wheat rusts and divergence of the mating loci.</title>
        <authorList>
            <person name="Cuomo C.A."/>
            <person name="Bakkeren G."/>
            <person name="Khalil H.B."/>
            <person name="Panwar V."/>
            <person name="Joly D."/>
            <person name="Linning R."/>
            <person name="Sakthikumar S."/>
            <person name="Song X."/>
            <person name="Adiconis X."/>
            <person name="Fan L."/>
            <person name="Goldberg J.M."/>
            <person name="Levin J.Z."/>
            <person name="Young S."/>
            <person name="Zeng Q."/>
            <person name="Anikster Y."/>
            <person name="Bruce M."/>
            <person name="Wang M."/>
            <person name="Yin C."/>
            <person name="McCallum B."/>
            <person name="Szabo L.J."/>
            <person name="Hulbert S."/>
            <person name="Chen X."/>
            <person name="Fellers J.P."/>
        </authorList>
    </citation>
    <scope>NUCLEOTIDE SEQUENCE</scope>
    <source>
        <strain evidence="15">isolate 1-1 / race 1 (BBBD)</strain>
        <strain evidence="16">Isolate 1-1 / race 1 (BBBD)</strain>
    </source>
</reference>
<comment type="pathway">
    <text evidence="2">Protein modification; protein ubiquitination.</text>
</comment>
<dbReference type="SUPFAM" id="SSF57850">
    <property type="entry name" value="RING/U-box"/>
    <property type="match status" value="1"/>
</dbReference>
<evidence type="ECO:0000256" key="3">
    <source>
        <dbReference type="ARBA" id="ARBA00022679"/>
    </source>
</evidence>
<protein>
    <submittedName>
        <fullName evidence="15">RING-type domain-containing protein</fullName>
    </submittedName>
</protein>
<evidence type="ECO:0000256" key="8">
    <source>
        <dbReference type="ARBA" id="ARBA00022989"/>
    </source>
</evidence>
<reference evidence="14" key="2">
    <citation type="submission" date="2016-05" db="EMBL/GenBank/DDBJ databases">
        <title>Comparative analysis highlights variable genome content of wheat rusts and divergence of the mating loci.</title>
        <authorList>
            <person name="Cuomo C.A."/>
            <person name="Bakkeren G."/>
            <person name="Szabo L."/>
            <person name="Khalil H."/>
            <person name="Joly D."/>
            <person name="Goldberg J."/>
            <person name="Young S."/>
            <person name="Zeng Q."/>
            <person name="Fellers J."/>
        </authorList>
    </citation>
    <scope>NUCLEOTIDE SEQUENCE [LARGE SCALE GENOMIC DNA]</scope>
    <source>
        <strain evidence="14">1-1 BBBD Race 1</strain>
    </source>
</reference>
<evidence type="ECO:0000256" key="5">
    <source>
        <dbReference type="ARBA" id="ARBA00022723"/>
    </source>
</evidence>
<dbReference type="PANTHER" id="PTHR46913">
    <property type="entry name" value="RING-H2 FINGER PROTEIN ATL16"/>
    <property type="match status" value="1"/>
</dbReference>
<keyword evidence="3" id="KW-0808">Transferase</keyword>
<reference evidence="14" key="1">
    <citation type="submission" date="2009-11" db="EMBL/GenBank/DDBJ databases">
        <authorList>
            <consortium name="The Broad Institute Genome Sequencing Platform"/>
            <person name="Ward D."/>
            <person name="Feldgarden M."/>
            <person name="Earl A."/>
            <person name="Young S.K."/>
            <person name="Zeng Q."/>
            <person name="Koehrsen M."/>
            <person name="Alvarado L."/>
            <person name="Berlin A."/>
            <person name="Bochicchio J."/>
            <person name="Borenstein D."/>
            <person name="Chapman S.B."/>
            <person name="Chen Z."/>
            <person name="Engels R."/>
            <person name="Freedman E."/>
            <person name="Gellesch M."/>
            <person name="Goldberg J."/>
            <person name="Griggs A."/>
            <person name="Gujja S."/>
            <person name="Heilman E."/>
            <person name="Heiman D."/>
            <person name="Hepburn T."/>
            <person name="Howarth C."/>
            <person name="Jen D."/>
            <person name="Larson L."/>
            <person name="Lewis B."/>
            <person name="Mehta T."/>
            <person name="Park D."/>
            <person name="Pearson M."/>
            <person name="Roberts A."/>
            <person name="Saif S."/>
            <person name="Shea T."/>
            <person name="Shenoy N."/>
            <person name="Sisk P."/>
            <person name="Stolte C."/>
            <person name="Sykes S."/>
            <person name="Thomson T."/>
            <person name="Walk T."/>
            <person name="White J."/>
            <person name="Yandava C."/>
            <person name="Izard J."/>
            <person name="Baranova O.V."/>
            <person name="Blanton J.M."/>
            <person name="Tanner A.C."/>
            <person name="Dewhirst F.E."/>
            <person name="Haas B."/>
            <person name="Nusbaum C."/>
            <person name="Birren B."/>
        </authorList>
    </citation>
    <scope>NUCLEOTIDE SEQUENCE [LARGE SCALE GENOMIC DNA]</scope>
    <source>
        <strain evidence="14">1-1 BBBD Race 1</strain>
    </source>
</reference>
<dbReference type="PANTHER" id="PTHR46913:SF1">
    <property type="entry name" value="RING-H2 FINGER PROTEIN ATL16"/>
    <property type="match status" value="1"/>
</dbReference>
<dbReference type="SMART" id="SM00184">
    <property type="entry name" value="RING"/>
    <property type="match status" value="1"/>
</dbReference>
<evidence type="ECO:0000256" key="9">
    <source>
        <dbReference type="ARBA" id="ARBA00023136"/>
    </source>
</evidence>
<gene>
    <name evidence="14" type="ORF">PTTG_27809</name>
</gene>
<dbReference type="GO" id="GO:0016567">
    <property type="term" value="P:protein ubiquitination"/>
    <property type="evidence" value="ECO:0007669"/>
    <property type="project" value="InterPro"/>
</dbReference>
<dbReference type="PROSITE" id="PS50089">
    <property type="entry name" value="ZF_RING_2"/>
    <property type="match status" value="1"/>
</dbReference>
<dbReference type="GO" id="GO:0008270">
    <property type="term" value="F:zinc ion binding"/>
    <property type="evidence" value="ECO:0007669"/>
    <property type="project" value="UniProtKB-KW"/>
</dbReference>
<evidence type="ECO:0000313" key="15">
    <source>
        <dbReference type="EnsemblFungi" id="PTTG_27809-t43_1-p1"/>
    </source>
</evidence>
<evidence type="ECO:0000256" key="12">
    <source>
        <dbReference type="SAM" id="Phobius"/>
    </source>
</evidence>
<sequence>MHTAVDVAPHSDLGHAEGPASYSNTFERYPDQLNVNLAEDTPSDPGVDFAIGEDEDAISTAPQTSGHTATGEALRINIPPGRLCVICRETMRPDNILKQLPKCKHVFCAKCIDPWLQLNPRCPLCRRADSAAKRAYIEHESNNPDVASQLNPQVVIRYVEVQVQMQRRRTLLGRCYLSAVVCLLLIIVFQFILQ</sequence>
<proteinExistence type="predicted"/>
<evidence type="ECO:0000259" key="13">
    <source>
        <dbReference type="PROSITE" id="PS50089"/>
    </source>
</evidence>
<dbReference type="Pfam" id="PF13639">
    <property type="entry name" value="zf-RING_2"/>
    <property type="match status" value="1"/>
</dbReference>
<name>A0A180GGV7_PUCT1</name>
<evidence type="ECO:0000256" key="4">
    <source>
        <dbReference type="ARBA" id="ARBA00022692"/>
    </source>
</evidence>
<dbReference type="AlphaFoldDB" id="A0A180GGV7"/>
<keyword evidence="8 12" id="KW-1133">Transmembrane helix</keyword>
<keyword evidence="5" id="KW-0479">Metal-binding</keyword>
<dbReference type="EMBL" id="ADAS02000072">
    <property type="protein sequence ID" value="OAV91930.1"/>
    <property type="molecule type" value="Genomic_DNA"/>
</dbReference>
<evidence type="ECO:0000256" key="2">
    <source>
        <dbReference type="ARBA" id="ARBA00004906"/>
    </source>
</evidence>
<feature type="domain" description="RING-type" evidence="13">
    <location>
        <begin position="84"/>
        <end position="126"/>
    </location>
</feature>
<evidence type="ECO:0000313" key="14">
    <source>
        <dbReference type="EMBL" id="OAV91930.1"/>
    </source>
</evidence>
<dbReference type="VEuPathDB" id="FungiDB:PTTG_27809"/>
<dbReference type="GO" id="GO:0016740">
    <property type="term" value="F:transferase activity"/>
    <property type="evidence" value="ECO:0007669"/>
    <property type="project" value="UniProtKB-KW"/>
</dbReference>
<dbReference type="Gene3D" id="3.30.40.10">
    <property type="entry name" value="Zinc/RING finger domain, C3HC4 (zinc finger)"/>
    <property type="match status" value="1"/>
</dbReference>
<reference evidence="15" key="4">
    <citation type="submission" date="2025-05" db="UniProtKB">
        <authorList>
            <consortium name="EnsemblFungi"/>
        </authorList>
    </citation>
    <scope>IDENTIFICATION</scope>
    <source>
        <strain evidence="15">isolate 1-1 / race 1 (BBBD)</strain>
    </source>
</reference>
<feature type="transmembrane region" description="Helical" evidence="12">
    <location>
        <begin position="175"/>
        <end position="193"/>
    </location>
</feature>